<dbReference type="GO" id="GO:1990923">
    <property type="term" value="C:PET complex"/>
    <property type="evidence" value="ECO:0007669"/>
    <property type="project" value="TreeGrafter"/>
</dbReference>
<dbReference type="Gene3D" id="3.30.420.10">
    <property type="entry name" value="Ribonuclease H-like superfamily/Ribonuclease H"/>
    <property type="match status" value="1"/>
</dbReference>
<dbReference type="EMBL" id="JAWDGP010001162">
    <property type="protein sequence ID" value="KAK3793947.1"/>
    <property type="molecule type" value="Genomic_DNA"/>
</dbReference>
<dbReference type="GO" id="GO:0003676">
    <property type="term" value="F:nucleic acid binding"/>
    <property type="evidence" value="ECO:0007669"/>
    <property type="project" value="InterPro"/>
</dbReference>
<dbReference type="InterPro" id="IPR036397">
    <property type="entry name" value="RNaseH_sf"/>
</dbReference>
<evidence type="ECO:0000259" key="2">
    <source>
        <dbReference type="SMART" id="SM00474"/>
    </source>
</evidence>
<evidence type="ECO:0000313" key="4">
    <source>
        <dbReference type="Proteomes" id="UP001283361"/>
    </source>
</evidence>
<feature type="compositionally biased region" description="Basic residues" evidence="1">
    <location>
        <begin position="95"/>
        <end position="108"/>
    </location>
</feature>
<dbReference type="Proteomes" id="UP001283361">
    <property type="component" value="Unassembled WGS sequence"/>
</dbReference>
<feature type="compositionally biased region" description="Polar residues" evidence="1">
    <location>
        <begin position="606"/>
        <end position="623"/>
    </location>
</feature>
<feature type="compositionally biased region" description="Polar residues" evidence="1">
    <location>
        <begin position="654"/>
        <end position="668"/>
    </location>
</feature>
<comment type="caution">
    <text evidence="3">The sequence shown here is derived from an EMBL/GenBank/DDBJ whole genome shotgun (WGS) entry which is preliminary data.</text>
</comment>
<accession>A0AAE1AW24</accession>
<feature type="region of interest" description="Disordered" evidence="1">
    <location>
        <begin position="654"/>
        <end position="676"/>
    </location>
</feature>
<dbReference type="PANTHER" id="PTHR46628">
    <property type="entry name" value="PIRNA BIOGENESIS PROTEIN EXD1"/>
    <property type="match status" value="1"/>
</dbReference>
<dbReference type="AlphaFoldDB" id="A0AAE1AW24"/>
<protein>
    <recommendedName>
        <fullName evidence="2">3'-5' exonuclease domain-containing protein</fullName>
    </recommendedName>
</protein>
<dbReference type="SMART" id="SM00474">
    <property type="entry name" value="35EXOc"/>
    <property type="match status" value="1"/>
</dbReference>
<dbReference type="Pfam" id="PF01612">
    <property type="entry name" value="DNA_pol_A_exo1"/>
    <property type="match status" value="1"/>
</dbReference>
<dbReference type="GO" id="GO:0034587">
    <property type="term" value="P:piRNA processing"/>
    <property type="evidence" value="ECO:0007669"/>
    <property type="project" value="TreeGrafter"/>
</dbReference>
<dbReference type="InterPro" id="IPR012337">
    <property type="entry name" value="RNaseH-like_sf"/>
</dbReference>
<feature type="domain" description="3'-5' exonuclease" evidence="2">
    <location>
        <begin position="155"/>
        <end position="344"/>
    </location>
</feature>
<evidence type="ECO:0000313" key="3">
    <source>
        <dbReference type="EMBL" id="KAK3793947.1"/>
    </source>
</evidence>
<gene>
    <name evidence="3" type="ORF">RRG08_023042</name>
</gene>
<sequence length="865" mass="96965">METEGVARSKVLLQSIHLPKACRITITISNDVNSTFTGVLHSIDQTIGKITLKNVSTAGSKLYGPQIYYCKDILDMQVVSDVQEAPDSSPDSSKSKRAKQMYQHRKTQPPHLSRLRNLDDDSLVLSNILRDELVDQGIGSDEDNFEDFYENENYTLICRVCEKFYDAIEYIMNQHAVGVAVNGQKLGRDGVMSLLQIATDSELIIFDILRLGDEAFKAGLQAVFETADVMKVIHDCRWLADLLRCQHNISMANIFDTQVANAFVYRSLNEGDWPRFVESLPGCLISYLNLHPQDVQFTQVRERCKEKDEAVWLVRPLPKKLLEAATKNTVYLLRLQQVLLVEMLAEFKAAVGIYLNYVSGTVKDVEKCRVNSHLLPIAFTYIDKYVKNQQHSYERQDPQCFNRKGFRENNVAVPNNTVVFSHDSPWHKQRQSLGKEFSQSEDLQELKSYSEVSIVPAEERRFSPKKIAQSLCPLQKNEYQNQMFECNESVTFQNQAECEGLKKNCVGDSSGCSDSNKTAHMGEDMAKTASDTQQNSDSLDYTCPNLLNIESAERILESQSFVQPRTQNVGELIKKSGLWKMSVENKEKILLSVSRPQNVETKDNKALSTQCNQNGTGPSIMQTPDISGQDVEQANELKCQMALLDQLHFVPSNPSSLTKNCSPQQKAGLSQERDSSSLSKSCLELTKISRRPASMASSDCLHSRPLYRPTQVDHKRENMLASSALMPAGMQETKSGRSKFKKKHQGCSASTVFDPAATEDSSPEDFSLIPTPQSLTERKEQAFGVSSIGIGNPFSEDEGFSTPRALLKSQIHRDEAISEAELDLLLQSDKSQRILKFAGLKPSTIVRDKILPVQLKMKSPQSGSS</sequence>
<dbReference type="GO" id="GO:0008408">
    <property type="term" value="F:3'-5' exonuclease activity"/>
    <property type="evidence" value="ECO:0007669"/>
    <property type="project" value="InterPro"/>
</dbReference>
<feature type="region of interest" description="Disordered" evidence="1">
    <location>
        <begin position="82"/>
        <end position="113"/>
    </location>
</feature>
<organism evidence="3 4">
    <name type="scientific">Elysia crispata</name>
    <name type="common">lettuce slug</name>
    <dbReference type="NCBI Taxonomy" id="231223"/>
    <lineage>
        <taxon>Eukaryota</taxon>
        <taxon>Metazoa</taxon>
        <taxon>Spiralia</taxon>
        <taxon>Lophotrochozoa</taxon>
        <taxon>Mollusca</taxon>
        <taxon>Gastropoda</taxon>
        <taxon>Heterobranchia</taxon>
        <taxon>Euthyneura</taxon>
        <taxon>Panpulmonata</taxon>
        <taxon>Sacoglossa</taxon>
        <taxon>Placobranchoidea</taxon>
        <taxon>Plakobranchidae</taxon>
        <taxon>Elysia</taxon>
    </lineage>
</organism>
<keyword evidence="4" id="KW-1185">Reference proteome</keyword>
<dbReference type="InterPro" id="IPR052144">
    <property type="entry name" value="piRNA_biogenesis_EXD1"/>
</dbReference>
<name>A0AAE1AW24_9GAST</name>
<dbReference type="InterPro" id="IPR002562">
    <property type="entry name" value="3'-5'_exonuclease_dom"/>
</dbReference>
<dbReference type="PANTHER" id="PTHR46628:SF1">
    <property type="entry name" value="PIRNA BIOGENESIS PROTEIN EXD1"/>
    <property type="match status" value="1"/>
</dbReference>
<proteinExistence type="predicted"/>
<reference evidence="3" key="1">
    <citation type="journal article" date="2023" name="G3 (Bethesda)">
        <title>A reference genome for the long-term kleptoplast-retaining sea slug Elysia crispata morphotype clarki.</title>
        <authorList>
            <person name="Eastman K.E."/>
            <person name="Pendleton A.L."/>
            <person name="Shaikh M.A."/>
            <person name="Suttiyut T."/>
            <person name="Ogas R."/>
            <person name="Tomko P."/>
            <person name="Gavelis G."/>
            <person name="Widhalm J.R."/>
            <person name="Wisecaver J.H."/>
        </authorList>
    </citation>
    <scope>NUCLEOTIDE SEQUENCE</scope>
    <source>
        <strain evidence="3">ECLA1</strain>
    </source>
</reference>
<evidence type="ECO:0000256" key="1">
    <source>
        <dbReference type="SAM" id="MobiDB-lite"/>
    </source>
</evidence>
<feature type="region of interest" description="Disordered" evidence="1">
    <location>
        <begin position="601"/>
        <end position="623"/>
    </location>
</feature>
<dbReference type="SUPFAM" id="SSF53098">
    <property type="entry name" value="Ribonuclease H-like"/>
    <property type="match status" value="1"/>
</dbReference>